<dbReference type="STRING" id="1903952.BIT28_27380"/>
<feature type="binding site" evidence="8">
    <location>
        <position position="505"/>
    </location>
    <ligand>
        <name>Mn(2+)</name>
        <dbReference type="ChEBI" id="CHEBI:29035"/>
    </ligand>
</feature>
<feature type="transmembrane region" description="Helical" evidence="9">
    <location>
        <begin position="12"/>
        <end position="33"/>
    </location>
</feature>
<protein>
    <recommendedName>
        <fullName evidence="10">Sulfatase N-terminal domain-containing protein</fullName>
    </recommendedName>
</protein>
<evidence type="ECO:0000256" key="6">
    <source>
        <dbReference type="PIRSR" id="PIRSR005091-1"/>
    </source>
</evidence>
<dbReference type="RefSeq" id="WP_075767832.1">
    <property type="nucleotide sequence ID" value="NZ_MJIL01000097.1"/>
</dbReference>
<dbReference type="SUPFAM" id="SSF53649">
    <property type="entry name" value="Alkaline phosphatase-like"/>
    <property type="match status" value="1"/>
</dbReference>
<feature type="domain" description="Sulfatase N-terminal" evidence="10">
    <location>
        <begin position="286"/>
        <end position="556"/>
    </location>
</feature>
<reference evidence="11 12" key="1">
    <citation type="submission" date="2016-09" db="EMBL/GenBank/DDBJ databases">
        <title>Photobacterium proteolyticum sp. nov. a protease producing bacterium isolated from ocean sediments of Laizhou Bay.</title>
        <authorList>
            <person name="Li Y."/>
        </authorList>
    </citation>
    <scope>NUCLEOTIDE SEQUENCE [LARGE SCALE GENOMIC DNA]</scope>
    <source>
        <strain evidence="11 12">13-12</strain>
    </source>
</reference>
<name>A0A1Q9G8B3_9GAMM</name>
<evidence type="ECO:0000256" key="7">
    <source>
        <dbReference type="PIRSR" id="PIRSR005091-2"/>
    </source>
</evidence>
<dbReference type="GO" id="GO:0046872">
    <property type="term" value="F:metal ion binding"/>
    <property type="evidence" value="ECO:0007669"/>
    <property type="project" value="UniProtKB-KW"/>
</dbReference>
<feature type="transmembrane region" description="Helical" evidence="9">
    <location>
        <begin position="85"/>
        <end position="104"/>
    </location>
</feature>
<evidence type="ECO:0000313" key="11">
    <source>
        <dbReference type="EMBL" id="OLQ70540.1"/>
    </source>
</evidence>
<dbReference type="PANTHER" id="PTHR47371">
    <property type="entry name" value="LIPOTEICHOIC ACID SYNTHASE"/>
    <property type="match status" value="1"/>
</dbReference>
<dbReference type="EMBL" id="MJIL01000097">
    <property type="protein sequence ID" value="OLQ70540.1"/>
    <property type="molecule type" value="Genomic_DNA"/>
</dbReference>
<keyword evidence="5 9" id="KW-0472">Membrane</keyword>
<dbReference type="CDD" id="cd16015">
    <property type="entry name" value="LTA_synthase"/>
    <property type="match status" value="1"/>
</dbReference>
<dbReference type="InterPro" id="IPR000917">
    <property type="entry name" value="Sulfatase_N"/>
</dbReference>
<feature type="active site" evidence="6">
    <location>
        <position position="333"/>
    </location>
</feature>
<dbReference type="OrthoDB" id="9760224at2"/>
<dbReference type="GO" id="GO:0005886">
    <property type="term" value="C:plasma membrane"/>
    <property type="evidence" value="ECO:0007669"/>
    <property type="project" value="UniProtKB-SubCell"/>
</dbReference>
<feature type="transmembrane region" description="Helical" evidence="9">
    <location>
        <begin position="53"/>
        <end position="78"/>
    </location>
</feature>
<feature type="binding site" evidence="7">
    <location>
        <position position="451"/>
    </location>
    <ligand>
        <name>substrate</name>
    </ligand>
</feature>
<keyword evidence="3 9" id="KW-0812">Transmembrane</keyword>
<dbReference type="Proteomes" id="UP000186905">
    <property type="component" value="Unassembled WGS sequence"/>
</dbReference>
<organism evidence="11 12">
    <name type="scientific">Photobacterium proteolyticum</name>
    <dbReference type="NCBI Taxonomy" id="1903952"/>
    <lineage>
        <taxon>Bacteria</taxon>
        <taxon>Pseudomonadati</taxon>
        <taxon>Pseudomonadota</taxon>
        <taxon>Gammaproteobacteria</taxon>
        <taxon>Vibrionales</taxon>
        <taxon>Vibrionaceae</taxon>
        <taxon>Photobacterium</taxon>
    </lineage>
</organism>
<dbReference type="AlphaFoldDB" id="A0A1Q9G8B3"/>
<keyword evidence="4 9" id="KW-1133">Transmembrane helix</keyword>
<feature type="transmembrane region" description="Helical" evidence="9">
    <location>
        <begin position="175"/>
        <end position="193"/>
    </location>
</feature>
<dbReference type="Gene3D" id="3.30.1120.80">
    <property type="match status" value="1"/>
</dbReference>
<comment type="caution">
    <text evidence="11">The sequence shown here is derived from an EMBL/GenBank/DDBJ whole genome shotgun (WGS) entry which is preliminary data.</text>
</comment>
<dbReference type="InterPro" id="IPR012160">
    <property type="entry name" value="LtaS-like"/>
</dbReference>
<evidence type="ECO:0000256" key="1">
    <source>
        <dbReference type="ARBA" id="ARBA00004651"/>
    </source>
</evidence>
<keyword evidence="2" id="KW-1003">Cell membrane</keyword>
<evidence type="ECO:0000256" key="4">
    <source>
        <dbReference type="ARBA" id="ARBA00022989"/>
    </source>
</evidence>
<dbReference type="Pfam" id="PF00884">
    <property type="entry name" value="Sulfatase"/>
    <property type="match status" value="1"/>
</dbReference>
<dbReference type="InterPro" id="IPR050448">
    <property type="entry name" value="OpgB/LTA_synthase_biosynth"/>
</dbReference>
<gene>
    <name evidence="11" type="ORF">BIT28_27380</name>
</gene>
<proteinExistence type="predicted"/>
<evidence type="ECO:0000256" key="8">
    <source>
        <dbReference type="PIRSR" id="PIRSR005091-3"/>
    </source>
</evidence>
<sequence length="651" mass="73351">MTNIVKKRLGVIYPIATAFFIFLFLLSLSRLGLSLWQSDRVSDANGWLDIIVSGIRIDIATLSYLLILPGLLTCLLAGKGVIGRTWLFALRLWLVVGLWLLVYMELATPSFIMEYDVRPNRLFVEYLIYPKEVFGMLWSGYKIELFIGAVVSMATIFFGWKLTRHLVSGLVFPRWYWRIPLGFLVVALGVMGARSTLGHRPLNPAMVAFATDPLVNDLVLNSSYSMVFAVKQMSAEDSASKYYDSMDRDDVIDLVRQSTGRESKAFISDDIPTMAYHPASYKGKPKNLVILLQESLGARYVGGLGGMPLTPNLDGLMQEGWNFTRMYSTGTRSIRGIEAVITGFSPTPSRAVVKLGKSQTGFFTIAGLLRSKGYHTQFIYGGESHFDNMKSFFLGNGFEDMQDFPTFENPTFVGSWGASDEDLYQKAHEQFTKLATSEKPFFSLVFTSSNHSPFEYPDGRITPYNEPKQTRENAAKYSDYALGEFFKQAKESDYWNDTVFVVVADHDSRAYGSQLVPIDSFHIPAVIVGKDIEAKQDSRLASQIDLPPTLLSLIGVDSYNPMIGHDLTQDVESKDLRAMMQFYKNFAWMDDNNNVVIFQPDKGPKGFEYNKDTSVLIEQAQPKKMVKMAHANALWGSLAYQNDYYKPQDEK</sequence>
<evidence type="ECO:0000256" key="9">
    <source>
        <dbReference type="SAM" id="Phobius"/>
    </source>
</evidence>
<keyword evidence="12" id="KW-1185">Reference proteome</keyword>
<dbReference type="PANTHER" id="PTHR47371:SF3">
    <property type="entry name" value="PHOSPHOGLYCEROL TRANSFERASE I"/>
    <property type="match status" value="1"/>
</dbReference>
<feature type="binding site" evidence="8">
    <location>
        <position position="506"/>
    </location>
    <ligand>
        <name>Mn(2+)</name>
        <dbReference type="ChEBI" id="CHEBI:29035"/>
    </ligand>
</feature>
<evidence type="ECO:0000256" key="5">
    <source>
        <dbReference type="ARBA" id="ARBA00023136"/>
    </source>
</evidence>
<keyword evidence="7" id="KW-0464">Manganese</keyword>
<evidence type="ECO:0000259" key="10">
    <source>
        <dbReference type="Pfam" id="PF00884"/>
    </source>
</evidence>
<dbReference type="InterPro" id="IPR017850">
    <property type="entry name" value="Alkaline_phosphatase_core_sf"/>
</dbReference>
<dbReference type="Gene3D" id="3.40.720.10">
    <property type="entry name" value="Alkaline Phosphatase, subunit A"/>
    <property type="match status" value="1"/>
</dbReference>
<keyword evidence="7" id="KW-0479">Metal-binding</keyword>
<accession>A0A1Q9G8B3</accession>
<comment type="subcellular location">
    <subcellularLocation>
        <location evidence="1">Cell membrane</location>
        <topology evidence="1">Multi-pass membrane protein</topology>
    </subcellularLocation>
</comment>
<evidence type="ECO:0000256" key="2">
    <source>
        <dbReference type="ARBA" id="ARBA00022475"/>
    </source>
</evidence>
<feature type="transmembrane region" description="Helical" evidence="9">
    <location>
        <begin position="145"/>
        <end position="163"/>
    </location>
</feature>
<evidence type="ECO:0000313" key="12">
    <source>
        <dbReference type="Proteomes" id="UP000186905"/>
    </source>
</evidence>
<dbReference type="PIRSF" id="PIRSF005091">
    <property type="entry name" value="Mmb_sulf_HI1246"/>
    <property type="match status" value="1"/>
</dbReference>
<feature type="binding site" evidence="8">
    <location>
        <position position="294"/>
    </location>
    <ligand>
        <name>Mn(2+)</name>
        <dbReference type="ChEBI" id="CHEBI:29035"/>
    </ligand>
</feature>
<evidence type="ECO:0000256" key="3">
    <source>
        <dbReference type="ARBA" id="ARBA00022692"/>
    </source>
</evidence>